<evidence type="ECO:0000313" key="1">
    <source>
        <dbReference type="EMBL" id="QDV07767.1"/>
    </source>
</evidence>
<protein>
    <submittedName>
        <fullName evidence="1">Uncharacterized protein</fullName>
    </submittedName>
</protein>
<evidence type="ECO:0000313" key="2">
    <source>
        <dbReference type="Proteomes" id="UP000320390"/>
    </source>
</evidence>
<gene>
    <name evidence="1" type="ORF">Poly30_32990</name>
</gene>
<dbReference type="InterPro" id="IPR015422">
    <property type="entry name" value="PyrdxlP-dep_Trfase_small"/>
</dbReference>
<dbReference type="EMBL" id="CP036434">
    <property type="protein sequence ID" value="QDV07767.1"/>
    <property type="molecule type" value="Genomic_DNA"/>
</dbReference>
<dbReference type="AlphaFoldDB" id="A0A518EUI4"/>
<organism evidence="1 2">
    <name type="scientific">Saltatorellus ferox</name>
    <dbReference type="NCBI Taxonomy" id="2528018"/>
    <lineage>
        <taxon>Bacteria</taxon>
        <taxon>Pseudomonadati</taxon>
        <taxon>Planctomycetota</taxon>
        <taxon>Planctomycetia</taxon>
        <taxon>Planctomycetia incertae sedis</taxon>
        <taxon>Saltatorellus</taxon>
    </lineage>
</organism>
<accession>A0A518EUI4</accession>
<dbReference type="Gene3D" id="3.90.1150.10">
    <property type="entry name" value="Aspartate Aminotransferase, domain 1"/>
    <property type="match status" value="1"/>
</dbReference>
<dbReference type="RefSeq" id="WP_145199244.1">
    <property type="nucleotide sequence ID" value="NZ_CP036434.1"/>
</dbReference>
<dbReference type="OrthoDB" id="9944094at2"/>
<proteinExistence type="predicted"/>
<keyword evidence="2" id="KW-1185">Reference proteome</keyword>
<dbReference type="Proteomes" id="UP000320390">
    <property type="component" value="Chromosome"/>
</dbReference>
<name>A0A518EUI4_9BACT</name>
<sequence length="88" mass="9864">MSVDFTCDEKDRFSSRLATIPGIRPLPSVGDWILLEVTKPQEIARKVNRRLEPGIMSVPRGMEGAVRVHVGDPKVNEQVIRTLRDLVA</sequence>
<reference evidence="1 2" key="1">
    <citation type="submission" date="2019-02" db="EMBL/GenBank/DDBJ databases">
        <title>Deep-cultivation of Planctomycetes and their phenomic and genomic characterization uncovers novel biology.</title>
        <authorList>
            <person name="Wiegand S."/>
            <person name="Jogler M."/>
            <person name="Boedeker C."/>
            <person name="Pinto D."/>
            <person name="Vollmers J."/>
            <person name="Rivas-Marin E."/>
            <person name="Kohn T."/>
            <person name="Peeters S.H."/>
            <person name="Heuer A."/>
            <person name="Rast P."/>
            <person name="Oberbeckmann S."/>
            <person name="Bunk B."/>
            <person name="Jeske O."/>
            <person name="Meyerdierks A."/>
            <person name="Storesund J.E."/>
            <person name="Kallscheuer N."/>
            <person name="Luecker S."/>
            <person name="Lage O.M."/>
            <person name="Pohl T."/>
            <person name="Merkel B.J."/>
            <person name="Hornburger P."/>
            <person name="Mueller R.-W."/>
            <person name="Bruemmer F."/>
            <person name="Labrenz M."/>
            <person name="Spormann A.M."/>
            <person name="Op den Camp H."/>
            <person name="Overmann J."/>
            <person name="Amann R."/>
            <person name="Jetten M.S.M."/>
            <person name="Mascher T."/>
            <person name="Medema M.H."/>
            <person name="Devos D.P."/>
            <person name="Kaster A.-K."/>
            <person name="Ovreas L."/>
            <person name="Rohde M."/>
            <person name="Galperin M.Y."/>
            <person name="Jogler C."/>
        </authorList>
    </citation>
    <scope>NUCLEOTIDE SEQUENCE [LARGE SCALE GENOMIC DNA]</scope>
    <source>
        <strain evidence="1 2">Poly30</strain>
    </source>
</reference>